<dbReference type="GO" id="GO:0005737">
    <property type="term" value="C:cytoplasm"/>
    <property type="evidence" value="ECO:0007669"/>
    <property type="project" value="UniProtKB-SubCell"/>
</dbReference>
<dbReference type="EC" id="2.1.1.198" evidence="6"/>
<dbReference type="PROSITE" id="PS01296">
    <property type="entry name" value="RSMI"/>
    <property type="match status" value="1"/>
</dbReference>
<dbReference type="PANTHER" id="PTHR46111:SF1">
    <property type="entry name" value="RIBOSOMAL RNA SMALL SUBUNIT METHYLTRANSFERASE I"/>
    <property type="match status" value="1"/>
</dbReference>
<evidence type="ECO:0000256" key="1">
    <source>
        <dbReference type="ARBA" id="ARBA00022490"/>
    </source>
</evidence>
<keyword evidence="2 6" id="KW-0698">rRNA processing</keyword>
<dbReference type="HAMAP" id="MF_01877">
    <property type="entry name" value="16SrRNA_methyltr_I"/>
    <property type="match status" value="1"/>
</dbReference>
<evidence type="ECO:0000256" key="6">
    <source>
        <dbReference type="HAMAP-Rule" id="MF_01877"/>
    </source>
</evidence>
<comment type="function">
    <text evidence="6">Catalyzes the 2'-O-methylation of the ribose of cytidine 1402 (C1402) in 16S rRNA.</text>
</comment>
<evidence type="ECO:0000256" key="4">
    <source>
        <dbReference type="ARBA" id="ARBA00022679"/>
    </source>
</evidence>
<dbReference type="InterPro" id="IPR014776">
    <property type="entry name" value="4pyrrole_Mease_sub2"/>
</dbReference>
<dbReference type="InterPro" id="IPR008189">
    <property type="entry name" value="rRNA_ssu_MeTfrase_I"/>
</dbReference>
<comment type="subcellular location">
    <subcellularLocation>
        <location evidence="6">Cytoplasm</location>
    </subcellularLocation>
</comment>
<keyword evidence="3 6" id="KW-0489">Methyltransferase</keyword>
<evidence type="ECO:0000256" key="2">
    <source>
        <dbReference type="ARBA" id="ARBA00022552"/>
    </source>
</evidence>
<evidence type="ECO:0000256" key="3">
    <source>
        <dbReference type="ARBA" id="ARBA00022603"/>
    </source>
</evidence>
<dbReference type="SUPFAM" id="SSF53790">
    <property type="entry name" value="Tetrapyrrole methylase"/>
    <property type="match status" value="1"/>
</dbReference>
<accession>A0A239ANK2</accession>
<keyword evidence="9" id="KW-1185">Reference proteome</keyword>
<reference evidence="8 9" key="1">
    <citation type="submission" date="2017-06" db="EMBL/GenBank/DDBJ databases">
        <authorList>
            <person name="Kim H.J."/>
            <person name="Triplett B.A."/>
        </authorList>
    </citation>
    <scope>NUCLEOTIDE SEQUENCE [LARGE SCALE GENOMIC DNA]</scope>
    <source>
        <strain evidence="8 9">DSM 13116</strain>
    </source>
</reference>
<dbReference type="EMBL" id="FZOC01000004">
    <property type="protein sequence ID" value="SNR96553.1"/>
    <property type="molecule type" value="Genomic_DNA"/>
</dbReference>
<evidence type="ECO:0000313" key="8">
    <source>
        <dbReference type="EMBL" id="SNR96553.1"/>
    </source>
</evidence>
<sequence>MDQALDASAPDELAPGLYLVATPIGNAGDLSPRAAEVLRRAGVVLAEDTRRAGLFFRRQDLAREAGRKGFMSLHEHNEAGRIPQVMELIQAGQSVALISDAGTPVLSDPGYRLVRACRLAGLPVASLPGPFAPAVALSACGLPPAPFTFLGFLPRHKGQAQRLLSRHAATGASLVFFERKDRLAETLALAAGVLGDREFAVCRELTKQYEEFILGRLGRLDEARLGVLGEVTVVIGPEALAPVPGAASASPSAQGVEAGTGPDLEAVLAEEKARGGKPREVARRVVERLGGAAPGRTVKDVYDLLKR</sequence>
<dbReference type="InterPro" id="IPR018063">
    <property type="entry name" value="SAM_MeTrfase_RsmI_CS"/>
</dbReference>
<gene>
    <name evidence="6" type="primary">rsmI</name>
    <name evidence="8" type="ORF">SAMN04488503_2081</name>
</gene>
<evidence type="ECO:0000256" key="5">
    <source>
        <dbReference type="ARBA" id="ARBA00022691"/>
    </source>
</evidence>
<keyword evidence="4 6" id="KW-0808">Transferase</keyword>
<evidence type="ECO:0000259" key="7">
    <source>
        <dbReference type="Pfam" id="PF00590"/>
    </source>
</evidence>
<keyword evidence="5 6" id="KW-0949">S-adenosyl-L-methionine</keyword>
<keyword evidence="1 6" id="KW-0963">Cytoplasm</keyword>
<dbReference type="Proteomes" id="UP000198324">
    <property type="component" value="Unassembled WGS sequence"/>
</dbReference>
<dbReference type="Gene3D" id="3.30.950.10">
    <property type="entry name" value="Methyltransferase, Cobalt-precorrin-4 Transmethylase, Domain 2"/>
    <property type="match status" value="1"/>
</dbReference>
<proteinExistence type="inferred from homology"/>
<dbReference type="RefSeq" id="WP_089274310.1">
    <property type="nucleotide sequence ID" value="NZ_FZOC01000004.1"/>
</dbReference>
<protein>
    <recommendedName>
        <fullName evidence="6">Ribosomal RNA small subunit methyltransferase I</fullName>
        <ecNumber evidence="6">2.1.1.198</ecNumber>
    </recommendedName>
    <alternativeName>
        <fullName evidence="6">16S rRNA 2'-O-ribose C1402 methyltransferase</fullName>
    </alternativeName>
    <alternativeName>
        <fullName evidence="6">rRNA (cytidine-2'-O-)-methyltransferase RsmI</fullName>
    </alternativeName>
</protein>
<dbReference type="InterPro" id="IPR014777">
    <property type="entry name" value="4pyrrole_Mease_sub1"/>
</dbReference>
<dbReference type="PANTHER" id="PTHR46111">
    <property type="entry name" value="RIBOSOMAL RNA SMALL SUBUNIT METHYLTRANSFERASE I"/>
    <property type="match status" value="1"/>
</dbReference>
<dbReference type="Pfam" id="PF00590">
    <property type="entry name" value="TP_methylase"/>
    <property type="match status" value="1"/>
</dbReference>
<dbReference type="OrthoDB" id="9809084at2"/>
<dbReference type="AlphaFoldDB" id="A0A239ANK2"/>
<organism evidence="8 9">
    <name type="scientific">Humidesulfovibrio mexicanus</name>
    <dbReference type="NCBI Taxonomy" id="147047"/>
    <lineage>
        <taxon>Bacteria</taxon>
        <taxon>Pseudomonadati</taxon>
        <taxon>Thermodesulfobacteriota</taxon>
        <taxon>Desulfovibrionia</taxon>
        <taxon>Desulfovibrionales</taxon>
        <taxon>Desulfovibrionaceae</taxon>
        <taxon>Humidesulfovibrio</taxon>
    </lineage>
</organism>
<dbReference type="InterPro" id="IPR035996">
    <property type="entry name" value="4pyrrol_Methylase_sf"/>
</dbReference>
<dbReference type="NCBIfam" id="TIGR00096">
    <property type="entry name" value="16S rRNA (cytidine(1402)-2'-O)-methyltransferase"/>
    <property type="match status" value="1"/>
</dbReference>
<dbReference type="CDD" id="cd11648">
    <property type="entry name" value="RsmI"/>
    <property type="match status" value="1"/>
</dbReference>
<feature type="domain" description="Tetrapyrrole methylase" evidence="7">
    <location>
        <begin position="17"/>
        <end position="220"/>
    </location>
</feature>
<comment type="catalytic activity">
    <reaction evidence="6">
        <text>cytidine(1402) in 16S rRNA + S-adenosyl-L-methionine = 2'-O-methylcytidine(1402) in 16S rRNA + S-adenosyl-L-homocysteine + H(+)</text>
        <dbReference type="Rhea" id="RHEA:42924"/>
        <dbReference type="Rhea" id="RHEA-COMP:10285"/>
        <dbReference type="Rhea" id="RHEA-COMP:10286"/>
        <dbReference type="ChEBI" id="CHEBI:15378"/>
        <dbReference type="ChEBI" id="CHEBI:57856"/>
        <dbReference type="ChEBI" id="CHEBI:59789"/>
        <dbReference type="ChEBI" id="CHEBI:74495"/>
        <dbReference type="ChEBI" id="CHEBI:82748"/>
        <dbReference type="EC" id="2.1.1.198"/>
    </reaction>
</comment>
<name>A0A239ANK2_9BACT</name>
<dbReference type="Gene3D" id="3.40.1010.10">
    <property type="entry name" value="Cobalt-precorrin-4 Transmethylase, Domain 1"/>
    <property type="match status" value="1"/>
</dbReference>
<dbReference type="InterPro" id="IPR000878">
    <property type="entry name" value="4pyrrol_Mease"/>
</dbReference>
<dbReference type="GO" id="GO:0070677">
    <property type="term" value="F:rRNA (cytosine-2'-O-)-methyltransferase activity"/>
    <property type="evidence" value="ECO:0007669"/>
    <property type="project" value="UniProtKB-UniRule"/>
</dbReference>
<evidence type="ECO:0000313" key="9">
    <source>
        <dbReference type="Proteomes" id="UP000198324"/>
    </source>
</evidence>
<comment type="similarity">
    <text evidence="6">Belongs to the methyltransferase superfamily. RsmI family.</text>
</comment>